<dbReference type="AlphaFoldDB" id="A0A833WAI8"/>
<reference evidence="1" key="1">
    <citation type="submission" date="2020-04" db="EMBL/GenBank/DDBJ databases">
        <title>Hybrid Assembly of Korean Phytophthora infestans isolates.</title>
        <authorList>
            <person name="Prokchorchik M."/>
            <person name="Lee Y."/>
            <person name="Seo J."/>
            <person name="Cho J.-H."/>
            <person name="Park Y.-E."/>
            <person name="Jang D.-C."/>
            <person name="Im J.-S."/>
            <person name="Choi J.-G."/>
            <person name="Park H.-J."/>
            <person name="Lee G.-B."/>
            <person name="Lee Y.-G."/>
            <person name="Hong S.-Y."/>
            <person name="Cho K."/>
            <person name="Sohn K.H."/>
        </authorList>
    </citation>
    <scope>NUCLEOTIDE SEQUENCE</scope>
    <source>
        <strain evidence="1">KR_1_A1</strain>
        <strain evidence="2">KR_2_A2</strain>
    </source>
</reference>
<accession>A0A833WAI8</accession>
<keyword evidence="3" id="KW-1185">Reference proteome</keyword>
<comment type="caution">
    <text evidence="1">The sequence shown here is derived from an EMBL/GenBank/DDBJ whole genome shotgun (WGS) entry which is preliminary data.</text>
</comment>
<proteinExistence type="predicted"/>
<protein>
    <submittedName>
        <fullName evidence="1">Uncharacterized protein</fullName>
    </submittedName>
</protein>
<organism evidence="1 3">
    <name type="scientific">Phytophthora infestans</name>
    <name type="common">Potato late blight agent</name>
    <name type="synonym">Botrytis infestans</name>
    <dbReference type="NCBI Taxonomy" id="4787"/>
    <lineage>
        <taxon>Eukaryota</taxon>
        <taxon>Sar</taxon>
        <taxon>Stramenopiles</taxon>
        <taxon>Oomycota</taxon>
        <taxon>Peronosporomycetes</taxon>
        <taxon>Peronosporales</taxon>
        <taxon>Peronosporaceae</taxon>
        <taxon>Phytophthora</taxon>
    </lineage>
</organism>
<sequence>MPRKPRQKDVSPQLKVTIALYLAQRAVSGRLPRGSIAIAASGLGLHRHTISKVWRLQHNSAVLLQARERRSPPPRRLKESEVVDRVRDVPLCQRQKPALAYHS</sequence>
<evidence type="ECO:0000313" key="3">
    <source>
        <dbReference type="Proteomes" id="UP000602510"/>
    </source>
</evidence>
<gene>
    <name evidence="1" type="ORF">GN244_ATG12380</name>
    <name evidence="2" type="ORF">GN958_ATG02999</name>
</gene>
<evidence type="ECO:0000313" key="2">
    <source>
        <dbReference type="EMBL" id="KAF4147644.1"/>
    </source>
</evidence>
<dbReference type="EMBL" id="JAACNO010000412">
    <property type="protein sequence ID" value="KAF4147644.1"/>
    <property type="molecule type" value="Genomic_DNA"/>
</dbReference>
<evidence type="ECO:0000313" key="1">
    <source>
        <dbReference type="EMBL" id="KAF4035598.1"/>
    </source>
</evidence>
<dbReference type="Proteomes" id="UP000602510">
    <property type="component" value="Unassembled WGS sequence"/>
</dbReference>
<dbReference type="EMBL" id="WSZM01000303">
    <property type="protein sequence ID" value="KAF4035598.1"/>
    <property type="molecule type" value="Genomic_DNA"/>
</dbReference>
<name>A0A833WAI8_PHYIN</name>
<dbReference type="Proteomes" id="UP000704712">
    <property type="component" value="Unassembled WGS sequence"/>
</dbReference>